<dbReference type="InterPro" id="IPR011990">
    <property type="entry name" value="TPR-like_helical_dom_sf"/>
</dbReference>
<reference evidence="5" key="3">
    <citation type="submission" date="2023-07" db="EMBL/GenBank/DDBJ databases">
        <title>Identification of Pectobacterium versatile causing blackleg of potato from New York State with a whole genome sequencing approach.</title>
        <authorList>
            <person name="Ma X."/>
            <person name="Swingle B."/>
        </authorList>
    </citation>
    <scope>NUCLEOTIDE SEQUENCE [LARGE SCALE GENOMIC DNA]</scope>
    <source>
        <strain evidence="5">NY1588A</strain>
    </source>
</reference>
<dbReference type="EMBL" id="CP003415">
    <property type="protein sequence ID" value="AFI88267.1"/>
    <property type="molecule type" value="Genomic_DNA"/>
</dbReference>
<reference evidence="3" key="4">
    <citation type="submission" date="2024-05" db="EMBL/GenBank/DDBJ databases">
        <title>Identification of Pectobacterium versatile causing blackleg of potato from New York State with a whole genome sequencing approach.</title>
        <authorList>
            <person name="Ma X."/>
            <person name="Swingle B."/>
        </authorList>
    </citation>
    <scope>NUCLEOTIDE SEQUENCE</scope>
    <source>
        <strain evidence="3">NY1588A</strain>
    </source>
</reference>
<feature type="signal peptide" evidence="1">
    <location>
        <begin position="1"/>
        <end position="21"/>
    </location>
</feature>
<evidence type="ECO:0000313" key="3">
    <source>
        <dbReference type="EMBL" id="MBI0554756.1"/>
    </source>
</evidence>
<dbReference type="KEGG" id="pec:W5S_0128"/>
<gene>
    <name evidence="2" type="ordered locus">W5S_0128</name>
    <name evidence="3" type="ORF">F6Q06_09690</name>
</gene>
<feature type="chain" id="PRO_5002611561" evidence="1">
    <location>
        <begin position="22"/>
        <end position="724"/>
    </location>
</feature>
<dbReference type="AlphaFoldDB" id="A0A0H3I132"/>
<keyword evidence="5" id="KW-1185">Reference proteome</keyword>
<organism evidence="2 4">
    <name type="scientific">Pectobacterium parmentieri</name>
    <dbReference type="NCBI Taxonomy" id="1905730"/>
    <lineage>
        <taxon>Bacteria</taxon>
        <taxon>Pseudomonadati</taxon>
        <taxon>Pseudomonadota</taxon>
        <taxon>Gammaproteobacteria</taxon>
        <taxon>Enterobacterales</taxon>
        <taxon>Pectobacteriaceae</taxon>
        <taxon>Pectobacterium</taxon>
    </lineage>
</organism>
<dbReference type="PATRIC" id="fig|1166016.3.peg.134"/>
<dbReference type="Gene3D" id="1.25.40.10">
    <property type="entry name" value="Tetratricopeptide repeat domain"/>
    <property type="match status" value="1"/>
</dbReference>
<dbReference type="Proteomes" id="UP001194579">
    <property type="component" value="Unassembled WGS sequence"/>
</dbReference>
<dbReference type="RefSeq" id="WP_014698436.1">
    <property type="nucleotide sequence ID" value="NC_017845.1"/>
</dbReference>
<evidence type="ECO:0000313" key="2">
    <source>
        <dbReference type="EMBL" id="AFI88267.1"/>
    </source>
</evidence>
<dbReference type="STRING" id="1905730.W5S_0128"/>
<dbReference type="eggNOG" id="COG1729">
    <property type="taxonomic scope" value="Bacteria"/>
</dbReference>
<evidence type="ECO:0000256" key="1">
    <source>
        <dbReference type="SAM" id="SignalP"/>
    </source>
</evidence>
<dbReference type="HOGENOM" id="CLU_379414_0_0_6"/>
<dbReference type="EMBL" id="WABS01000016">
    <property type="protein sequence ID" value="MBI0554756.1"/>
    <property type="molecule type" value="Genomic_DNA"/>
</dbReference>
<reference evidence="2" key="2">
    <citation type="submission" date="2012-03" db="EMBL/GenBank/DDBJ databases">
        <authorList>
            <person name="Koskinen P."/>
            <person name="Laine P."/>
            <person name="Niemi O."/>
            <person name="Nykyri J."/>
            <person name="Harjunpaa H."/>
            <person name="Auvinen P."/>
            <person name="Paulin L."/>
            <person name="Pirhonen M."/>
            <person name="Palva T."/>
            <person name="Holm L."/>
        </authorList>
    </citation>
    <scope>NUCLEOTIDE SEQUENCE</scope>
    <source>
        <strain evidence="2">SCC3193</strain>
    </source>
</reference>
<protein>
    <submittedName>
        <fullName evidence="2">Exported protein</fullName>
    </submittedName>
</protein>
<keyword evidence="1" id="KW-0732">Signal</keyword>
<accession>A0A0H3I132</accession>
<dbReference type="Proteomes" id="UP000008044">
    <property type="component" value="Chromosome"/>
</dbReference>
<evidence type="ECO:0000313" key="5">
    <source>
        <dbReference type="Proteomes" id="UP001194579"/>
    </source>
</evidence>
<proteinExistence type="predicted"/>
<name>A0A0H3I132_PECPM</name>
<evidence type="ECO:0000313" key="4">
    <source>
        <dbReference type="Proteomes" id="UP000008044"/>
    </source>
</evidence>
<sequence length="724" mass="80857">MKGVTLLAGVLTALMSSQAFSSSDGACGFSDSECGMPALPYLQPGNDTRANLMLLQSRLHNMSLPLPHPLPDQTRSRIDPFTAYRVMGIAATETPQTSEAGEDVTADAPYLSTLNKAKQLNLPLSVQGTVSTFSPDDNEGRHISNALSTLEAFFDVLLADKQLTGEQRTLLAHQRVNILNPLYTKEALNEGLVSLPDEGHAGALMQYLFAALAFYQGHFDEAESGFQALTSSSQPWVAETSRYMLIRVAINQAMENALDEYNMFDASKADKNTAQLAVKRIDDYLKQYPEGQYIDSANGLYRRAYWIMNDMDALAKTYQHELDNTADIETLLELSDEIDNKLLENRQFTSAPGSAPLTMVQDLKRLRSDEGWLALPTLSADELATQKPLFEQGNMQEAFSYLQAAQLFYTQKDYEAVVNSVPMTQANDLTDTVRFSLQVLRGRALVRLEHWDQAEAHWRQLLTQKMGYTQNQFLQLALAETLVKAGHPERVFAADSPVKNLRFRSAVLKISANADLLRQQTGPQQSHEERAIALHTLLTKSLTHGDYASYLKDVQLRKDIAPLVSSENQSWNQEDLTAFDWDGSDTEEDYQCSALDSVVATLNQRPNDARATNCLGEFFLRTNNSVGFDWGEGSMLSGLTNAPTQFVGAEYNRLDGYMKVIADPKAPPEDKTYALYRAVYCYAPSGYNDCGPQEISKATRKAWFTQLKTKYKGSVWADKLDYYW</sequence>
<reference evidence="2 4" key="1">
    <citation type="journal article" date="2012" name="J. Bacteriol.">
        <title>Genome sequence of Pectobacterium sp. strain SCC3193.</title>
        <authorList>
            <person name="Koskinen J.P."/>
            <person name="Laine P."/>
            <person name="Niemi O."/>
            <person name="Nykyri J."/>
            <person name="Harjunpaa H."/>
            <person name="Auvinen P."/>
            <person name="Paulin L."/>
            <person name="Pirhonen M."/>
            <person name="Palva T."/>
            <person name="Holm L."/>
        </authorList>
    </citation>
    <scope>NUCLEOTIDE SEQUENCE [LARGE SCALE GENOMIC DNA]</scope>
    <source>
        <strain evidence="2 4">SCC3193</strain>
    </source>
</reference>